<dbReference type="EMBL" id="CP119313">
    <property type="protein sequence ID" value="WEK17998.1"/>
    <property type="molecule type" value="Genomic_DNA"/>
</dbReference>
<sequence length="53" mass="6015">MIRDPIGGIEAGHKQLQKLKGKNRADESVLEVKLEAFAKKAIDYYSQKNIKRS</sequence>
<gene>
    <name evidence="1" type="ORF">P0Y49_14470</name>
</gene>
<reference evidence="1" key="1">
    <citation type="submission" date="2023-03" db="EMBL/GenBank/DDBJ databases">
        <title>Andean soil-derived lignocellulolytic bacterial consortium as a source of novel taxa and putative plastic-active enzymes.</title>
        <authorList>
            <person name="Diaz-Garcia L."/>
            <person name="Chuvochina M."/>
            <person name="Feuerriegel G."/>
            <person name="Bunk B."/>
            <person name="Sproer C."/>
            <person name="Streit W.R."/>
            <person name="Rodriguez L.M."/>
            <person name="Overmann J."/>
            <person name="Jimenez D.J."/>
        </authorList>
    </citation>
    <scope>NUCLEOTIDE SEQUENCE</scope>
    <source>
        <strain evidence="1">MAG 3858</strain>
    </source>
</reference>
<evidence type="ECO:0000313" key="2">
    <source>
        <dbReference type="Proteomes" id="UP001214530"/>
    </source>
</evidence>
<organism evidence="1 2">
    <name type="scientific">Candidatus Pedobacter colombiensis</name>
    <dbReference type="NCBI Taxonomy" id="3121371"/>
    <lineage>
        <taxon>Bacteria</taxon>
        <taxon>Pseudomonadati</taxon>
        <taxon>Bacteroidota</taxon>
        <taxon>Sphingobacteriia</taxon>
        <taxon>Sphingobacteriales</taxon>
        <taxon>Sphingobacteriaceae</taxon>
        <taxon>Pedobacter</taxon>
    </lineage>
</organism>
<name>A0AAJ5W6F8_9SPHI</name>
<proteinExistence type="predicted"/>
<dbReference type="Proteomes" id="UP001214530">
    <property type="component" value="Chromosome"/>
</dbReference>
<protein>
    <submittedName>
        <fullName evidence="1">Uncharacterized protein</fullName>
    </submittedName>
</protein>
<accession>A0AAJ5W6F8</accession>
<evidence type="ECO:0000313" key="1">
    <source>
        <dbReference type="EMBL" id="WEK17998.1"/>
    </source>
</evidence>
<dbReference type="AlphaFoldDB" id="A0AAJ5W6F8"/>